<feature type="domain" description="N-acetyltransferase" evidence="5">
    <location>
        <begin position="165"/>
        <end position="314"/>
    </location>
</feature>
<dbReference type="PANTHER" id="PTHR43617">
    <property type="entry name" value="L-AMINO ACID N-ACETYLTRANSFERASE"/>
    <property type="match status" value="1"/>
</dbReference>
<evidence type="ECO:0000259" key="5">
    <source>
        <dbReference type="PROSITE" id="PS51186"/>
    </source>
</evidence>
<dbReference type="NCBIfam" id="TIGR03448">
    <property type="entry name" value="mycothiol_MshD"/>
    <property type="match status" value="1"/>
</dbReference>
<keyword evidence="3 4" id="KW-0012">Acyltransferase</keyword>
<dbReference type="EMBL" id="JAMTCK010000006">
    <property type="protein sequence ID" value="MCP2166099.1"/>
    <property type="molecule type" value="Genomic_DNA"/>
</dbReference>
<organism evidence="6 7">
    <name type="scientific">Goodfellowiella coeruleoviolacea</name>
    <dbReference type="NCBI Taxonomy" id="334858"/>
    <lineage>
        <taxon>Bacteria</taxon>
        <taxon>Bacillati</taxon>
        <taxon>Actinomycetota</taxon>
        <taxon>Actinomycetes</taxon>
        <taxon>Pseudonocardiales</taxon>
        <taxon>Pseudonocardiaceae</taxon>
        <taxon>Goodfellowiella</taxon>
    </lineage>
</organism>
<dbReference type="GO" id="GO:0035447">
    <property type="term" value="F:mycothiol synthase activity"/>
    <property type="evidence" value="ECO:0007669"/>
    <property type="project" value="UniProtKB-UniRule"/>
</dbReference>
<keyword evidence="7" id="KW-1185">Reference proteome</keyword>
<feature type="binding site" evidence="4">
    <location>
        <begin position="80"/>
        <end position="82"/>
    </location>
    <ligand>
        <name>acetyl-CoA</name>
        <dbReference type="ChEBI" id="CHEBI:57288"/>
        <label>1</label>
    </ligand>
</feature>
<evidence type="ECO:0000256" key="3">
    <source>
        <dbReference type="ARBA" id="ARBA00023315"/>
    </source>
</evidence>
<dbReference type="GO" id="GO:0010125">
    <property type="term" value="P:mycothiol biosynthetic process"/>
    <property type="evidence" value="ECO:0007669"/>
    <property type="project" value="UniProtKB-UniRule"/>
</dbReference>
<dbReference type="PIRSF" id="PIRSF021524">
    <property type="entry name" value="MSH_acetyltransferase"/>
    <property type="match status" value="1"/>
</dbReference>
<evidence type="ECO:0000256" key="1">
    <source>
        <dbReference type="ARBA" id="ARBA00022679"/>
    </source>
</evidence>
<name>A0AAE3KH48_9PSEU</name>
<comment type="catalytic activity">
    <reaction evidence="4">
        <text>1D-myo-inositol 2-(L-cysteinylamino)-2-deoxy-alpha-D-glucopyranoside + acetyl-CoA = mycothiol + CoA + H(+)</text>
        <dbReference type="Rhea" id="RHEA:26172"/>
        <dbReference type="ChEBI" id="CHEBI:15378"/>
        <dbReference type="ChEBI" id="CHEBI:16768"/>
        <dbReference type="ChEBI" id="CHEBI:57287"/>
        <dbReference type="ChEBI" id="CHEBI:57288"/>
        <dbReference type="ChEBI" id="CHEBI:58887"/>
        <dbReference type="EC" id="2.3.1.189"/>
    </reaction>
</comment>
<dbReference type="Pfam" id="PF13508">
    <property type="entry name" value="Acetyltransf_7"/>
    <property type="match status" value="1"/>
</dbReference>
<dbReference type="PANTHER" id="PTHR43617:SF31">
    <property type="entry name" value="MYCOTHIOL ACETYLTRANSFERASE"/>
    <property type="match status" value="1"/>
</dbReference>
<feature type="binding site" evidence="4">
    <location>
        <position position="286"/>
    </location>
    <ligand>
        <name>1D-myo-inositol 2-(L-cysteinylamino)-2-deoxy-alpha-D-glucopyranoside</name>
        <dbReference type="ChEBI" id="CHEBI:58887"/>
    </ligand>
</feature>
<dbReference type="SUPFAM" id="SSF55729">
    <property type="entry name" value="Acyl-CoA N-acyltransferases (Nat)"/>
    <property type="match status" value="1"/>
</dbReference>
<proteinExistence type="inferred from homology"/>
<dbReference type="PROSITE" id="PS51186">
    <property type="entry name" value="GNAT"/>
    <property type="match status" value="2"/>
</dbReference>
<dbReference type="HAMAP" id="MF_01698">
    <property type="entry name" value="MshD"/>
    <property type="match status" value="1"/>
</dbReference>
<evidence type="ECO:0000313" key="6">
    <source>
        <dbReference type="EMBL" id="MCP2166099.1"/>
    </source>
</evidence>
<comment type="caution">
    <text evidence="6">The sequence shown here is derived from an EMBL/GenBank/DDBJ whole genome shotgun (WGS) entry which is preliminary data.</text>
</comment>
<dbReference type="InterPro" id="IPR050276">
    <property type="entry name" value="MshD_Acetyltransferase"/>
</dbReference>
<feature type="binding site" evidence="4">
    <location>
        <begin position="259"/>
        <end position="265"/>
    </location>
    <ligand>
        <name>acetyl-CoA</name>
        <dbReference type="ChEBI" id="CHEBI:57288"/>
        <label>2</label>
    </ligand>
</feature>
<feature type="binding site" evidence="4">
    <location>
        <begin position="252"/>
        <end position="254"/>
    </location>
    <ligand>
        <name>acetyl-CoA</name>
        <dbReference type="ChEBI" id="CHEBI:57288"/>
        <label>2</label>
    </ligand>
</feature>
<dbReference type="InterPro" id="IPR000182">
    <property type="entry name" value="GNAT_dom"/>
</dbReference>
<dbReference type="RefSeq" id="WP_253771631.1">
    <property type="nucleotide sequence ID" value="NZ_JAMTCK010000006.1"/>
</dbReference>
<gene>
    <name evidence="4" type="primary">mshD</name>
    <name evidence="6" type="ORF">LX83_002958</name>
</gene>
<feature type="binding site" evidence="4">
    <location>
        <position position="36"/>
    </location>
    <ligand>
        <name>1D-myo-inositol 2-(L-cysteinylamino)-2-deoxy-alpha-D-glucopyranoside</name>
        <dbReference type="ChEBI" id="CHEBI:58887"/>
    </ligand>
</feature>
<dbReference type="AlphaFoldDB" id="A0AAE3KH48"/>
<reference evidence="6" key="1">
    <citation type="submission" date="2022-06" db="EMBL/GenBank/DDBJ databases">
        <title>Genomic Encyclopedia of Archaeal and Bacterial Type Strains, Phase II (KMG-II): from individual species to whole genera.</title>
        <authorList>
            <person name="Goeker M."/>
        </authorList>
    </citation>
    <scope>NUCLEOTIDE SEQUENCE</scope>
    <source>
        <strain evidence="6">DSM 43935</strain>
    </source>
</reference>
<evidence type="ECO:0000256" key="4">
    <source>
        <dbReference type="HAMAP-Rule" id="MF_01698"/>
    </source>
</evidence>
<dbReference type="Proteomes" id="UP001206128">
    <property type="component" value="Unassembled WGS sequence"/>
</dbReference>
<protein>
    <recommendedName>
        <fullName evidence="4">Mycothiol acetyltransferase</fullName>
        <shortName evidence="4">MSH acetyltransferase</shortName>
        <ecNumber evidence="4">2.3.1.189</ecNumber>
    </recommendedName>
    <alternativeName>
        <fullName evidence="4">Mycothiol synthase</fullName>
    </alternativeName>
</protein>
<keyword evidence="2 4" id="KW-0677">Repeat</keyword>
<comment type="similarity">
    <text evidence="4">Belongs to the acetyltransferase family. MshD subfamily.</text>
</comment>
<accession>A0AAE3KH48</accession>
<dbReference type="Gene3D" id="3.40.630.30">
    <property type="match status" value="1"/>
</dbReference>
<sequence length="314" mass="33926">MSELTWYDELPAADRAAVVDLLSETERADGVAPVGEQGLIRLRTGAADAAHLLAVHQGRLAAYAQLDRAGDSAGRQVAELAVRPDLRRQGIGAALVTALTERAGARPAQPGAGENGDTLRVWAHGDHPGAAGLARRFGFRRVRELRRMRRDLVGDLPGARLPEGVRLRAFVPGQDEAAVVAVNHRAFSWHPEQGAMSEADLRERQRETWFDPAGFLLAVDEQDRLRGFHWTKVHPAPAGTAGDGAMGEVYVVGVDPDAQGGGLGTALTLAGLHHLREQGIRQVMLYVEADNAPAVHVYERMGFTLWDADVQYAL</sequence>
<dbReference type="CDD" id="cd04301">
    <property type="entry name" value="NAT_SF"/>
    <property type="match status" value="2"/>
</dbReference>
<feature type="binding site" evidence="4">
    <location>
        <position position="248"/>
    </location>
    <ligand>
        <name>1D-myo-inositol 2-(L-cysteinylamino)-2-deoxy-alpha-D-glucopyranoside</name>
        <dbReference type="ChEBI" id="CHEBI:58887"/>
    </ligand>
</feature>
<comment type="subunit">
    <text evidence="4">Monomer.</text>
</comment>
<comment type="caution">
    <text evidence="4">Lacks conserved residue(s) required for the propagation of feature annotation.</text>
</comment>
<dbReference type="GO" id="GO:0008999">
    <property type="term" value="F:protein-N-terminal-alanine acetyltransferase activity"/>
    <property type="evidence" value="ECO:0007669"/>
    <property type="project" value="TreeGrafter"/>
</dbReference>
<dbReference type="Pfam" id="PF00583">
    <property type="entry name" value="Acetyltransf_1"/>
    <property type="match status" value="1"/>
</dbReference>
<dbReference type="InterPro" id="IPR017813">
    <property type="entry name" value="Mycothiol_AcTrfase"/>
</dbReference>
<feature type="binding site" evidence="4">
    <location>
        <position position="232"/>
    </location>
    <ligand>
        <name>1D-myo-inositol 2-(L-cysteinylamino)-2-deoxy-alpha-D-glucopyranoside</name>
        <dbReference type="ChEBI" id="CHEBI:58887"/>
    </ligand>
</feature>
<dbReference type="EC" id="2.3.1.189" evidence="4"/>
<feature type="binding site" evidence="4">
    <location>
        <begin position="291"/>
        <end position="296"/>
    </location>
    <ligand>
        <name>acetyl-CoA</name>
        <dbReference type="ChEBI" id="CHEBI:57288"/>
        <label>2</label>
    </ligand>
</feature>
<comment type="function">
    <text evidence="4">Catalyzes the transfer of acetyl from acetyl-CoA to desacetylmycothiol (Cys-GlcN-Ins) to form mycothiol.</text>
</comment>
<evidence type="ECO:0000313" key="7">
    <source>
        <dbReference type="Proteomes" id="UP001206128"/>
    </source>
</evidence>
<feature type="domain" description="N-acetyltransferase" evidence="5">
    <location>
        <begin position="5"/>
        <end position="163"/>
    </location>
</feature>
<dbReference type="InterPro" id="IPR016181">
    <property type="entry name" value="Acyl_CoA_acyltransferase"/>
</dbReference>
<feature type="binding site" evidence="4">
    <location>
        <position position="192"/>
    </location>
    <ligand>
        <name>1D-myo-inositol 2-(L-cysteinylamino)-2-deoxy-alpha-D-glucopyranoside</name>
        <dbReference type="ChEBI" id="CHEBI:58887"/>
    </ligand>
</feature>
<keyword evidence="1 4" id="KW-0808">Transferase</keyword>
<evidence type="ECO:0000256" key="2">
    <source>
        <dbReference type="ARBA" id="ARBA00022737"/>
    </source>
</evidence>